<proteinExistence type="predicted"/>
<evidence type="ECO:0000256" key="1">
    <source>
        <dbReference type="SAM" id="Phobius"/>
    </source>
</evidence>
<feature type="transmembrane region" description="Helical" evidence="1">
    <location>
        <begin position="96"/>
        <end position="113"/>
    </location>
</feature>
<comment type="caution">
    <text evidence="2">The sequence shown here is derived from an EMBL/GenBank/DDBJ whole genome shotgun (WGS) entry which is preliminary data.</text>
</comment>
<evidence type="ECO:0000313" key="3">
    <source>
        <dbReference type="Proteomes" id="UP001172721"/>
    </source>
</evidence>
<keyword evidence="1" id="KW-1133">Transmembrane helix</keyword>
<dbReference type="Proteomes" id="UP001172721">
    <property type="component" value="Unassembled WGS sequence"/>
</dbReference>
<dbReference type="EMBL" id="JAUHTR010000001">
    <property type="protein sequence ID" value="MDN4523172.1"/>
    <property type="molecule type" value="Genomic_DNA"/>
</dbReference>
<gene>
    <name evidence="2" type="ORF">QYB97_01735</name>
</gene>
<keyword evidence="1" id="KW-0472">Membrane</keyword>
<name>A0ABT8HSB1_9BACL</name>
<accession>A0ABT8HSB1</accession>
<reference evidence="2" key="1">
    <citation type="submission" date="2023-07" db="EMBL/GenBank/DDBJ databases">
        <title>Fictibacillus sp. isolated from freshwater pond.</title>
        <authorList>
            <person name="Kirdat K."/>
            <person name="Bhat A."/>
            <person name="Mourya A."/>
            <person name="Yadav A."/>
        </authorList>
    </citation>
    <scope>NUCLEOTIDE SEQUENCE</scope>
    <source>
        <strain evidence="2">NE201</strain>
    </source>
</reference>
<evidence type="ECO:0000313" key="2">
    <source>
        <dbReference type="EMBL" id="MDN4523172.1"/>
    </source>
</evidence>
<feature type="transmembrane region" description="Helical" evidence="1">
    <location>
        <begin position="119"/>
        <end position="143"/>
    </location>
</feature>
<organism evidence="2 3">
    <name type="scientific">Fictibacillus fluitans</name>
    <dbReference type="NCBI Taxonomy" id="3058422"/>
    <lineage>
        <taxon>Bacteria</taxon>
        <taxon>Bacillati</taxon>
        <taxon>Bacillota</taxon>
        <taxon>Bacilli</taxon>
        <taxon>Bacillales</taxon>
        <taxon>Fictibacillaceae</taxon>
        <taxon>Fictibacillus</taxon>
    </lineage>
</organism>
<keyword evidence="3" id="KW-1185">Reference proteome</keyword>
<sequence length="163" mass="18532">MINKVYDFLEKTWEKNSLYLSVLAGIVIGYLYYRGYLVNIRSVTGNIVTFASIVIGVNGVFLTLIITLQESPAFVRLKEIFPDFQHRLYVSLRNQINFGLLVVLISIIINLLPPSPSKYLSSIGVGIWFIFFSLMGVGSFISVKLVTDIIVKNFNFPTRSRRQ</sequence>
<protein>
    <submittedName>
        <fullName evidence="2">Uncharacterized protein</fullName>
    </submittedName>
</protein>
<feature type="transmembrane region" description="Helical" evidence="1">
    <location>
        <begin position="47"/>
        <end position="68"/>
    </location>
</feature>
<feature type="transmembrane region" description="Helical" evidence="1">
    <location>
        <begin position="18"/>
        <end position="35"/>
    </location>
</feature>
<dbReference type="RefSeq" id="WP_301164233.1">
    <property type="nucleotide sequence ID" value="NZ_JAUHTR010000001.1"/>
</dbReference>
<keyword evidence="1" id="KW-0812">Transmembrane</keyword>